<accession>A0A934KH37</accession>
<dbReference type="Proteomes" id="UP000620075">
    <property type="component" value="Unassembled WGS sequence"/>
</dbReference>
<feature type="transmembrane region" description="Helical" evidence="1">
    <location>
        <begin position="123"/>
        <end position="145"/>
    </location>
</feature>
<protein>
    <submittedName>
        <fullName evidence="2">Uncharacterized protein</fullName>
    </submittedName>
</protein>
<keyword evidence="1" id="KW-0472">Membrane</keyword>
<name>A0A934KH37_9BACT</name>
<keyword evidence="1" id="KW-0812">Transmembrane</keyword>
<dbReference type="EMBL" id="JAEKNQ010000013">
    <property type="protein sequence ID" value="MBJ7601995.1"/>
    <property type="molecule type" value="Genomic_DNA"/>
</dbReference>
<evidence type="ECO:0000313" key="2">
    <source>
        <dbReference type="EMBL" id="MBJ7601995.1"/>
    </source>
</evidence>
<proteinExistence type="predicted"/>
<gene>
    <name evidence="2" type="ORF">JF888_02160</name>
</gene>
<sequence>MGLRARALASASLFALLALVMQFLLGMAVNLFVTIPTSHPGAKPPEYFGGVVASVTWAVLHGPLLLQLHAGFGLVLVVGSVYLLIQGILMRRGSLVTATVFGFIGTLGAGFNGGSFLNYNENFSSMLMAAGFAVAVVAYLFALYLSLQVSPARQAV</sequence>
<keyword evidence="1" id="KW-1133">Transmembrane helix</keyword>
<organism evidence="2 3">
    <name type="scientific">Candidatus Dormiibacter inghamiae</name>
    <dbReference type="NCBI Taxonomy" id="3127013"/>
    <lineage>
        <taxon>Bacteria</taxon>
        <taxon>Bacillati</taxon>
        <taxon>Candidatus Dormiibacterota</taxon>
        <taxon>Candidatus Dormibacteria</taxon>
        <taxon>Candidatus Dormibacterales</taxon>
        <taxon>Candidatus Dormibacteraceae</taxon>
        <taxon>Candidatus Dormiibacter</taxon>
    </lineage>
</organism>
<dbReference type="AlphaFoldDB" id="A0A934KH37"/>
<comment type="caution">
    <text evidence="2">The sequence shown here is derived from an EMBL/GenBank/DDBJ whole genome shotgun (WGS) entry which is preliminary data.</text>
</comment>
<feature type="transmembrane region" description="Helical" evidence="1">
    <location>
        <begin position="64"/>
        <end position="85"/>
    </location>
</feature>
<feature type="transmembrane region" description="Helical" evidence="1">
    <location>
        <begin position="92"/>
        <end position="111"/>
    </location>
</feature>
<dbReference type="RefSeq" id="WP_338176384.1">
    <property type="nucleotide sequence ID" value="NZ_JAEKNQ010000013.1"/>
</dbReference>
<evidence type="ECO:0000256" key="1">
    <source>
        <dbReference type="SAM" id="Phobius"/>
    </source>
</evidence>
<reference evidence="2 3" key="1">
    <citation type="submission" date="2020-10" db="EMBL/GenBank/DDBJ databases">
        <title>Ca. Dormibacterota MAGs.</title>
        <authorList>
            <person name="Montgomery K."/>
        </authorList>
    </citation>
    <scope>NUCLEOTIDE SEQUENCE [LARGE SCALE GENOMIC DNA]</scope>
    <source>
        <strain evidence="2">SC8811_S16_3</strain>
    </source>
</reference>
<evidence type="ECO:0000313" key="3">
    <source>
        <dbReference type="Proteomes" id="UP000620075"/>
    </source>
</evidence>